<feature type="domain" description="Nudix hydrolase" evidence="3">
    <location>
        <begin position="5"/>
        <end position="135"/>
    </location>
</feature>
<dbReference type="Proteomes" id="UP000093309">
    <property type="component" value="Unassembled WGS sequence"/>
</dbReference>
<evidence type="ECO:0000313" key="5">
    <source>
        <dbReference type="Proteomes" id="UP000093309"/>
    </source>
</evidence>
<dbReference type="InterPro" id="IPR015797">
    <property type="entry name" value="NUDIX_hydrolase-like_dom_sf"/>
</dbReference>
<gene>
    <name evidence="4" type="ORF">A8709_18490</name>
</gene>
<dbReference type="PANTHER" id="PTHR43046">
    <property type="entry name" value="GDP-MANNOSE MANNOSYL HYDROLASE"/>
    <property type="match status" value="1"/>
</dbReference>
<name>A0A1C0ZZM0_9BACL</name>
<comment type="caution">
    <text evidence="4">The sequence shown here is derived from an EMBL/GenBank/DDBJ whole genome shotgun (WGS) entry which is preliminary data.</text>
</comment>
<dbReference type="AlphaFoldDB" id="A0A1C0ZZM0"/>
<dbReference type="EMBL" id="LYPC01000022">
    <property type="protein sequence ID" value="OCT13583.1"/>
    <property type="molecule type" value="Genomic_DNA"/>
</dbReference>
<evidence type="ECO:0000259" key="3">
    <source>
        <dbReference type="PROSITE" id="PS51462"/>
    </source>
</evidence>
<reference evidence="5" key="1">
    <citation type="submission" date="2016-05" db="EMBL/GenBank/DDBJ databases">
        <title>Paenibacillus oryzae. sp. nov., isolated from the rice root.</title>
        <authorList>
            <person name="Zhang J."/>
            <person name="Zhang X."/>
        </authorList>
    </citation>
    <scope>NUCLEOTIDE SEQUENCE [LARGE SCALE GENOMIC DNA]</scope>
    <source>
        <strain evidence="5">KCTC13222</strain>
    </source>
</reference>
<dbReference type="Gene3D" id="3.90.79.10">
    <property type="entry name" value="Nucleoside Triphosphate Pyrophosphohydrolase"/>
    <property type="match status" value="1"/>
</dbReference>
<keyword evidence="2" id="KW-0378">Hydrolase</keyword>
<accession>A0A1C0ZZM0</accession>
<evidence type="ECO:0000256" key="2">
    <source>
        <dbReference type="ARBA" id="ARBA00022801"/>
    </source>
</evidence>
<dbReference type="PANTHER" id="PTHR43046:SF14">
    <property type="entry name" value="MUTT_NUDIX FAMILY PROTEIN"/>
    <property type="match status" value="1"/>
</dbReference>
<comment type="cofactor">
    <cofactor evidence="1">
        <name>Mg(2+)</name>
        <dbReference type="ChEBI" id="CHEBI:18420"/>
    </cofactor>
</comment>
<keyword evidence="5" id="KW-1185">Reference proteome</keyword>
<dbReference type="GO" id="GO:0016787">
    <property type="term" value="F:hydrolase activity"/>
    <property type="evidence" value="ECO:0007669"/>
    <property type="project" value="UniProtKB-KW"/>
</dbReference>
<dbReference type="InterPro" id="IPR000086">
    <property type="entry name" value="NUDIX_hydrolase_dom"/>
</dbReference>
<dbReference type="STRING" id="512399.A8709_18490"/>
<sequence length="159" mass="17844">MYMPNPIVVVGGIVENEHGYILLVKTKHSGWIFPGGKIVEGEDLMTALIREVKVDCGINIDVSYLIGVYSNSVMHKWHNSVTDSSNKLMFDFMCNPVSGELFASEETLESFWFEKDTVLAMITDPAIRTRFQAYLDFGGSSFYTEFDPWSGEPQGELGL</sequence>
<dbReference type="Pfam" id="PF00293">
    <property type="entry name" value="NUDIX"/>
    <property type="match status" value="1"/>
</dbReference>
<protein>
    <submittedName>
        <fullName evidence="4">ADP-ribose pyrophosphatase</fullName>
    </submittedName>
</protein>
<dbReference type="OrthoDB" id="9816289at2"/>
<evidence type="ECO:0000256" key="1">
    <source>
        <dbReference type="ARBA" id="ARBA00001946"/>
    </source>
</evidence>
<dbReference type="PROSITE" id="PS51462">
    <property type="entry name" value="NUDIX"/>
    <property type="match status" value="1"/>
</dbReference>
<proteinExistence type="predicted"/>
<organism evidence="4 5">
    <name type="scientific">Paenibacillus pectinilyticus</name>
    <dbReference type="NCBI Taxonomy" id="512399"/>
    <lineage>
        <taxon>Bacteria</taxon>
        <taxon>Bacillati</taxon>
        <taxon>Bacillota</taxon>
        <taxon>Bacilli</taxon>
        <taxon>Bacillales</taxon>
        <taxon>Paenibacillaceae</taxon>
        <taxon>Paenibacillus</taxon>
    </lineage>
</organism>
<evidence type="ECO:0000313" key="4">
    <source>
        <dbReference type="EMBL" id="OCT13583.1"/>
    </source>
</evidence>
<dbReference type="SUPFAM" id="SSF55811">
    <property type="entry name" value="Nudix"/>
    <property type="match status" value="1"/>
</dbReference>